<comment type="caution">
    <text evidence="1">The sequence shown here is derived from an EMBL/GenBank/DDBJ whole genome shotgun (WGS) entry which is preliminary data.</text>
</comment>
<dbReference type="EMBL" id="UFYA01000001">
    <property type="protein sequence ID" value="STD15245.1"/>
    <property type="molecule type" value="Genomic_DNA"/>
</dbReference>
<accession>A0AA46BQ72</accession>
<organism evidence="1 2">
    <name type="scientific">Dermatophilus congolensis</name>
    <dbReference type="NCBI Taxonomy" id="1863"/>
    <lineage>
        <taxon>Bacteria</taxon>
        <taxon>Bacillati</taxon>
        <taxon>Actinomycetota</taxon>
        <taxon>Actinomycetes</taxon>
        <taxon>Micrococcales</taxon>
        <taxon>Dermatophilaceae</taxon>
        <taxon>Dermatophilus</taxon>
    </lineage>
</organism>
<gene>
    <name evidence="1" type="ORF">NCTC7915_02275</name>
</gene>
<dbReference type="Proteomes" id="UP000254118">
    <property type="component" value="Unassembled WGS sequence"/>
</dbReference>
<evidence type="ECO:0000313" key="1">
    <source>
        <dbReference type="EMBL" id="STD15245.1"/>
    </source>
</evidence>
<evidence type="ECO:0000313" key="2">
    <source>
        <dbReference type="Proteomes" id="UP000254118"/>
    </source>
</evidence>
<dbReference type="InterPro" id="IPR007423">
    <property type="entry name" value="Sel_put"/>
</dbReference>
<proteinExistence type="predicted"/>
<dbReference type="RefSeq" id="WP_115032076.1">
    <property type="nucleotide sequence ID" value="NZ_UFYA01000001.1"/>
</dbReference>
<reference evidence="1 2" key="1">
    <citation type="submission" date="2018-06" db="EMBL/GenBank/DDBJ databases">
        <authorList>
            <consortium name="Pathogen Informatics"/>
            <person name="Doyle S."/>
        </authorList>
    </citation>
    <scope>NUCLEOTIDE SEQUENCE [LARGE SCALE GENOMIC DNA]</scope>
    <source>
        <strain evidence="1 2">NCTC7915</strain>
    </source>
</reference>
<dbReference type="Pfam" id="PF04328">
    <property type="entry name" value="Sel_put"/>
    <property type="match status" value="1"/>
</dbReference>
<protein>
    <submittedName>
        <fullName evidence="1">Uncharacterized small protein</fullName>
    </submittedName>
</protein>
<sequence length="77" mass="8953">MVGLCVGGSVVRDVCGRVRVAGRLAWKSWKSILGADKYEHYLAHHRRLHPGCEPMSEREFWDRYYRDCERNPGARCC</sequence>
<name>A0AA46BQ72_9MICO</name>
<dbReference type="AlphaFoldDB" id="A0AA46BQ72"/>